<sequence length="1621" mass="174729">MMFRVFVTLFFLLIHSALLAADCDAVFPGPKSFAVKGSAYILNTNQCNGSYNCSPVDFTYMTNVPPLYPSGSFNSTNISDGVYQHTSWGLGSYSTVTFTGSGTAVMYFNSSVSIGQNTRINPTGSPENVLIIVNGSVVINQNAVINANIYSTGSLVIYQNSKINGAVSVAGSLYVDSNSEFNYQDSYVDNMDAHGFCGNSAPVIPISCSASLPEVAFSDNFSNVTAGWENTNFNRAISNWPSDTITTSNGENADMAFNITGGELQINGAVTASGDNEYGMVSYDLSLANIDKQNVDNYAISSDITAHKSGTNNDVGLVFGYEDDSNYFLARWNKYGTSYSGNNSFPGVYRRLELVKVSSGNASLLASSDDFDVNDPFNFEVVVNDDGTAVCVNDTAMLYSATEQPILNDFGIFSYDNDVGVEVDNVEVRCDDCLLAIPKANYRFDDCRYSGAAGEVVDQTGNYNAKTTGNVVSLPTGQIEKAIELSNSSSYVETSIPLTSSFSVSTWFKKPSSNSGNRYFVLGAMAAGGDLLYLDRGTNWRWGVYNASFGTSRLGTYSFSSLDNDWHHMVLIHANNQTKLYIDGVLKDTINLQATGTLKYIGTSYDEINASNPQGFRAPLDEFMVFDGELSQTQISQIYAHQLAKSNYDGSSRAVVICNPLVGFYQFEQTDFNTNIIDTSGLDNHGFNIGGGSSASGKYCRAFDTNGTNSSSATNNAFSTGLDVDEDIGTKGTISFWFNSNTDWNQGGYNGGGERTLFDASNSNKYFTLEIQSNGRLRFTFEDSADNDFALQEPATSVRNSDTWYYISVTWDYSADYFQILVDGEVVAQSSINTNGQMVLSSLIFGDNASTYSGNNHSSLASRTSANGKFDEVRVYSVVKTPAEIQADMIDTDCVILLDHYQILHDGNGLTCDSETVTIKACSNSFDGTCNVVNESGSFTLNVTGANGAVAKAGTFVNGVGTVDFNYTTAEQVSFALTNESPAPAANFVCLNAGVQSCNMQFADAGFRFLYETNTNEKIGYQTSGDEFSEVLKLQAVENTNGVCTGVFNGDVNVNLSQRNITPAGTSGLPFQVNDGAIKNIAKSPTFTSNITLNFDNTSAAVIPNPVYQDAGEIRLYASYSDANISLVGNSNDFWVKPASLVLSATVAGDSLNNATASGAPKHIAGDVFDFTVSAVNRSGAITKNYRQGNIELNVLRLLPDLSVAGSVDGVFTYGAGNITSSSGFQNITLTAFDADASNTGVSSTDGAKYSEVGVIQIDLKDSHYGDDGTGSGLLVDANALTVGRFTPAYFKQTANNGIITAYHTALCPAENWVYSGQKTAGKGSIKYSIEPELTVTAYNSNDVPTVNYIGDFAKLAGFTETPAVSGNNIILGDPLTLHANTLEVAGDVSEKGALSEFSNAQTIYTLSDQHHFTYTRNNLSKTAPFDATFEIPVVSIIDSDNIQLKPDDGNGPYFENPSLESDLKVYFGRWTIENAYGPETSDLISPMSIEVFDGTKFVIHNLDSCTAPIITAKKSSNPLDLFDYLLTDENATDNLRVSDTSATISASEKFEDGLFNGFVFSAPNDDYRQGPLKLEYEVPTWLKYDWTDGNGPFTENPTSLINFGLYRGNDRIISWREVGN</sequence>
<dbReference type="Pfam" id="PF20419">
    <property type="entry name" value="DUF6701"/>
    <property type="match status" value="1"/>
</dbReference>
<keyword evidence="1" id="KW-0732">Signal</keyword>
<feature type="signal peptide" evidence="1">
    <location>
        <begin position="1"/>
        <end position="20"/>
    </location>
</feature>
<evidence type="ECO:0000256" key="1">
    <source>
        <dbReference type="SAM" id="SignalP"/>
    </source>
</evidence>
<keyword evidence="4" id="KW-1185">Reference proteome</keyword>
<accession>A0ABQ3IZK2</accession>
<dbReference type="RefSeq" id="WP_189379164.1">
    <property type="nucleotide sequence ID" value="NZ_BNAH01000014.1"/>
</dbReference>
<name>A0ABQ3IZK2_9GAMM</name>
<dbReference type="Pfam" id="PF13385">
    <property type="entry name" value="Laminin_G_3"/>
    <property type="match status" value="2"/>
</dbReference>
<evidence type="ECO:0000313" key="3">
    <source>
        <dbReference type="EMBL" id="GHE99209.1"/>
    </source>
</evidence>
<feature type="domain" description="DUF6701" evidence="2">
    <location>
        <begin position="989"/>
        <end position="1619"/>
    </location>
</feature>
<dbReference type="Gene3D" id="2.60.120.200">
    <property type="match status" value="3"/>
</dbReference>
<gene>
    <name evidence="3" type="ORF">GCM10011501_30950</name>
</gene>
<evidence type="ECO:0000259" key="2">
    <source>
        <dbReference type="Pfam" id="PF20419"/>
    </source>
</evidence>
<evidence type="ECO:0000313" key="4">
    <source>
        <dbReference type="Proteomes" id="UP000626370"/>
    </source>
</evidence>
<protein>
    <recommendedName>
        <fullName evidence="2">DUF6701 domain-containing protein</fullName>
    </recommendedName>
</protein>
<proteinExistence type="predicted"/>
<feature type="chain" id="PRO_5045949504" description="DUF6701 domain-containing protein" evidence="1">
    <location>
        <begin position="21"/>
        <end position="1621"/>
    </location>
</feature>
<dbReference type="InterPro" id="IPR013320">
    <property type="entry name" value="ConA-like_dom_sf"/>
</dbReference>
<organism evidence="3 4">
    <name type="scientific">Thalassotalea profundi</name>
    <dbReference type="NCBI Taxonomy" id="2036687"/>
    <lineage>
        <taxon>Bacteria</taxon>
        <taxon>Pseudomonadati</taxon>
        <taxon>Pseudomonadota</taxon>
        <taxon>Gammaproteobacteria</taxon>
        <taxon>Alteromonadales</taxon>
        <taxon>Colwelliaceae</taxon>
        <taxon>Thalassotalea</taxon>
    </lineage>
</organism>
<dbReference type="InterPro" id="IPR046524">
    <property type="entry name" value="DUF6701"/>
</dbReference>
<reference evidence="4" key="1">
    <citation type="journal article" date="2019" name="Int. J. Syst. Evol. Microbiol.">
        <title>The Global Catalogue of Microorganisms (GCM) 10K type strain sequencing project: providing services to taxonomists for standard genome sequencing and annotation.</title>
        <authorList>
            <consortium name="The Broad Institute Genomics Platform"/>
            <consortium name="The Broad Institute Genome Sequencing Center for Infectious Disease"/>
            <person name="Wu L."/>
            <person name="Ma J."/>
        </authorList>
    </citation>
    <scope>NUCLEOTIDE SEQUENCE [LARGE SCALE GENOMIC DNA]</scope>
    <source>
        <strain evidence="4">CGMCC 1.15922</strain>
    </source>
</reference>
<comment type="caution">
    <text evidence="3">The sequence shown here is derived from an EMBL/GenBank/DDBJ whole genome shotgun (WGS) entry which is preliminary data.</text>
</comment>
<dbReference type="SUPFAM" id="SSF49899">
    <property type="entry name" value="Concanavalin A-like lectins/glucanases"/>
    <property type="match status" value="2"/>
</dbReference>
<dbReference type="EMBL" id="BNAH01000014">
    <property type="protein sequence ID" value="GHE99209.1"/>
    <property type="molecule type" value="Genomic_DNA"/>
</dbReference>
<dbReference type="Proteomes" id="UP000626370">
    <property type="component" value="Unassembled WGS sequence"/>
</dbReference>